<dbReference type="Proteomes" id="UP000544090">
    <property type="component" value="Unassembled WGS sequence"/>
</dbReference>
<evidence type="ECO:0000256" key="5">
    <source>
        <dbReference type="ARBA" id="ARBA00022989"/>
    </source>
</evidence>
<evidence type="ECO:0000256" key="7">
    <source>
        <dbReference type="RuleBase" id="RU363032"/>
    </source>
</evidence>
<feature type="transmembrane region" description="Helical" evidence="7">
    <location>
        <begin position="225"/>
        <end position="243"/>
    </location>
</feature>
<gene>
    <name evidence="9" type="ORF">HGG74_06580</name>
</gene>
<evidence type="ECO:0000259" key="8">
    <source>
        <dbReference type="PROSITE" id="PS50928"/>
    </source>
</evidence>
<evidence type="ECO:0000313" key="9">
    <source>
        <dbReference type="EMBL" id="NKX54213.1"/>
    </source>
</evidence>
<feature type="transmembrane region" description="Helical" evidence="7">
    <location>
        <begin position="129"/>
        <end position="148"/>
    </location>
</feature>
<dbReference type="InterPro" id="IPR035906">
    <property type="entry name" value="MetI-like_sf"/>
</dbReference>
<keyword evidence="5 7" id="KW-1133">Transmembrane helix</keyword>
<evidence type="ECO:0000256" key="1">
    <source>
        <dbReference type="ARBA" id="ARBA00004651"/>
    </source>
</evidence>
<dbReference type="CDD" id="cd06261">
    <property type="entry name" value="TM_PBP2"/>
    <property type="match status" value="1"/>
</dbReference>
<evidence type="ECO:0000256" key="4">
    <source>
        <dbReference type="ARBA" id="ARBA00022692"/>
    </source>
</evidence>
<feature type="transmembrane region" description="Helical" evidence="7">
    <location>
        <begin position="100"/>
        <end position="123"/>
    </location>
</feature>
<dbReference type="Pfam" id="PF00528">
    <property type="entry name" value="BPD_transp_1"/>
    <property type="match status" value="1"/>
</dbReference>
<dbReference type="PROSITE" id="PS50928">
    <property type="entry name" value="ABC_TM1"/>
    <property type="match status" value="1"/>
</dbReference>
<dbReference type="AlphaFoldDB" id="A0A7X6HDL2"/>
<dbReference type="GO" id="GO:0055085">
    <property type="term" value="P:transmembrane transport"/>
    <property type="evidence" value="ECO:0007669"/>
    <property type="project" value="InterPro"/>
</dbReference>
<dbReference type="Gene3D" id="1.10.3720.10">
    <property type="entry name" value="MetI-like"/>
    <property type="match status" value="1"/>
</dbReference>
<proteinExistence type="inferred from homology"/>
<feature type="transmembrane region" description="Helical" evidence="7">
    <location>
        <begin position="169"/>
        <end position="198"/>
    </location>
</feature>
<dbReference type="GO" id="GO:0005886">
    <property type="term" value="C:plasma membrane"/>
    <property type="evidence" value="ECO:0007669"/>
    <property type="project" value="UniProtKB-SubCell"/>
</dbReference>
<comment type="similarity">
    <text evidence="7">Belongs to the binding-protein-dependent transport system permease family.</text>
</comment>
<evidence type="ECO:0000256" key="2">
    <source>
        <dbReference type="ARBA" id="ARBA00022448"/>
    </source>
</evidence>
<dbReference type="PANTHER" id="PTHR30151:SF38">
    <property type="entry name" value="ALIPHATIC SULFONATES TRANSPORT PERMEASE PROTEIN SSUC-RELATED"/>
    <property type="match status" value="1"/>
</dbReference>
<dbReference type="EMBL" id="JAAZSQ010000004">
    <property type="protein sequence ID" value="NKX54213.1"/>
    <property type="molecule type" value="Genomic_DNA"/>
</dbReference>
<comment type="subcellular location">
    <subcellularLocation>
        <location evidence="1 7">Cell membrane</location>
        <topology evidence="1 7">Multi-pass membrane protein</topology>
    </subcellularLocation>
</comment>
<protein>
    <submittedName>
        <fullName evidence="9">ABC transporter permease subunit</fullName>
    </submittedName>
</protein>
<reference evidence="9 10" key="1">
    <citation type="submission" date="2020-04" db="EMBL/GenBank/DDBJ databases">
        <title>Arthrobacter sp. nov.</title>
        <authorList>
            <person name="Liu S."/>
        </authorList>
    </citation>
    <scope>NUCLEOTIDE SEQUENCE [LARGE SCALE GENOMIC DNA]</scope>
    <source>
        <strain evidence="9 10">E918</strain>
    </source>
</reference>
<feature type="domain" description="ABC transmembrane type-1" evidence="8">
    <location>
        <begin position="63"/>
        <end position="243"/>
    </location>
</feature>
<evidence type="ECO:0000256" key="6">
    <source>
        <dbReference type="ARBA" id="ARBA00023136"/>
    </source>
</evidence>
<dbReference type="SUPFAM" id="SSF161098">
    <property type="entry name" value="MetI-like"/>
    <property type="match status" value="1"/>
</dbReference>
<sequence>MSNQARTVDPGLALQRLLAVAVLLAVWQVVVFSGVLPSMTPGVVEIAAAIGSTITSAVFWASLGKTMLAALSGWLIAVAAGTGLGLLVGSLPRLDRSSSILIDFGRSFPVLALMPVVIMMLGSNTRMEIVVVALSCLWPVLVQTIYGARRQEAAVVDTVRTFRIPKLLWFRRVLLPGAMPFIATGIRISASISILVAVGVEVLSQAPGIGRQITLAQQAQHWDKAFAYLFFAGLVGWGIALLLQTAEARLLKWNRQANG</sequence>
<dbReference type="PANTHER" id="PTHR30151">
    <property type="entry name" value="ALKANE SULFONATE ABC TRANSPORTER-RELATED, MEMBRANE SUBUNIT"/>
    <property type="match status" value="1"/>
</dbReference>
<keyword evidence="6 7" id="KW-0472">Membrane</keyword>
<keyword evidence="10" id="KW-1185">Reference proteome</keyword>
<organism evidence="9 10">
    <name type="scientific">Arthrobacter mobilis</name>
    <dbReference type="NCBI Taxonomy" id="2724944"/>
    <lineage>
        <taxon>Bacteria</taxon>
        <taxon>Bacillati</taxon>
        <taxon>Actinomycetota</taxon>
        <taxon>Actinomycetes</taxon>
        <taxon>Micrococcales</taxon>
        <taxon>Micrococcaceae</taxon>
        <taxon>Arthrobacter</taxon>
    </lineage>
</organism>
<feature type="transmembrane region" description="Helical" evidence="7">
    <location>
        <begin position="67"/>
        <end position="88"/>
    </location>
</feature>
<dbReference type="RefSeq" id="WP_168485555.1">
    <property type="nucleotide sequence ID" value="NZ_JAAZSQ010000004.1"/>
</dbReference>
<evidence type="ECO:0000256" key="3">
    <source>
        <dbReference type="ARBA" id="ARBA00022475"/>
    </source>
</evidence>
<dbReference type="InterPro" id="IPR000515">
    <property type="entry name" value="MetI-like"/>
</dbReference>
<feature type="transmembrane region" description="Helical" evidence="7">
    <location>
        <begin position="17"/>
        <end position="36"/>
    </location>
</feature>
<accession>A0A7X6HDL2</accession>
<keyword evidence="2 7" id="KW-0813">Transport</keyword>
<keyword evidence="3" id="KW-1003">Cell membrane</keyword>
<keyword evidence="4 7" id="KW-0812">Transmembrane</keyword>
<feature type="transmembrane region" description="Helical" evidence="7">
    <location>
        <begin position="43"/>
        <end position="61"/>
    </location>
</feature>
<evidence type="ECO:0000313" key="10">
    <source>
        <dbReference type="Proteomes" id="UP000544090"/>
    </source>
</evidence>
<comment type="caution">
    <text evidence="9">The sequence shown here is derived from an EMBL/GenBank/DDBJ whole genome shotgun (WGS) entry which is preliminary data.</text>
</comment>
<name>A0A7X6HDL2_9MICC</name>